<dbReference type="Gene3D" id="3.40.50.150">
    <property type="entry name" value="Vaccinia Virus protein VP39"/>
    <property type="match status" value="1"/>
</dbReference>
<evidence type="ECO:0000256" key="3">
    <source>
        <dbReference type="ARBA" id="ARBA00022679"/>
    </source>
</evidence>
<protein>
    <submittedName>
        <fullName evidence="6">Site-specific DNA-methyltransferase (Adenine-specific)</fullName>
    </submittedName>
</protein>
<dbReference type="InterPro" id="IPR002052">
    <property type="entry name" value="DNA_methylase_N6_adenine_CS"/>
</dbReference>
<dbReference type="GO" id="GO:0003677">
    <property type="term" value="F:DNA binding"/>
    <property type="evidence" value="ECO:0007669"/>
    <property type="project" value="InterPro"/>
</dbReference>
<dbReference type="Pfam" id="PF01555">
    <property type="entry name" value="N6_N4_Mtase"/>
    <property type="match status" value="1"/>
</dbReference>
<evidence type="ECO:0000256" key="2">
    <source>
        <dbReference type="ARBA" id="ARBA00022603"/>
    </source>
</evidence>
<keyword evidence="3 6" id="KW-0808">Transferase</keyword>
<dbReference type="EMBL" id="AUZX01003863">
    <property type="protein sequence ID" value="EQD72733.1"/>
    <property type="molecule type" value="Genomic_DNA"/>
</dbReference>
<dbReference type="SUPFAM" id="SSF53335">
    <property type="entry name" value="S-adenosyl-L-methionine-dependent methyltransferases"/>
    <property type="match status" value="1"/>
</dbReference>
<keyword evidence="2 6" id="KW-0489">Methyltransferase</keyword>
<gene>
    <name evidence="6" type="ORF">B1A_05305</name>
</gene>
<dbReference type="GO" id="GO:0008170">
    <property type="term" value="F:N-methyltransferase activity"/>
    <property type="evidence" value="ECO:0007669"/>
    <property type="project" value="InterPro"/>
</dbReference>
<dbReference type="InterPro" id="IPR029063">
    <property type="entry name" value="SAM-dependent_MTases_sf"/>
</dbReference>
<organism evidence="6">
    <name type="scientific">mine drainage metagenome</name>
    <dbReference type="NCBI Taxonomy" id="410659"/>
    <lineage>
        <taxon>unclassified sequences</taxon>
        <taxon>metagenomes</taxon>
        <taxon>ecological metagenomes</taxon>
    </lineage>
</organism>
<proteinExistence type="inferred from homology"/>
<dbReference type="GO" id="GO:0032259">
    <property type="term" value="P:methylation"/>
    <property type="evidence" value="ECO:0007669"/>
    <property type="project" value="UniProtKB-KW"/>
</dbReference>
<dbReference type="InterPro" id="IPR002295">
    <property type="entry name" value="N4/N6-MTase_EcoPI_Mod-like"/>
</dbReference>
<reference evidence="6" key="1">
    <citation type="submission" date="2013-08" db="EMBL/GenBank/DDBJ databases">
        <authorList>
            <person name="Mendez C."/>
            <person name="Richter M."/>
            <person name="Ferrer M."/>
            <person name="Sanchez J."/>
        </authorList>
    </citation>
    <scope>NUCLEOTIDE SEQUENCE</scope>
</reference>
<evidence type="ECO:0000313" key="6">
    <source>
        <dbReference type="EMBL" id="EQD72733.1"/>
    </source>
</evidence>
<keyword evidence="4" id="KW-0949">S-adenosyl-L-methionine</keyword>
<comment type="caution">
    <text evidence="6">The sequence shown here is derived from an EMBL/GenBank/DDBJ whole genome shotgun (WGS) entry which is preliminary data.</text>
</comment>
<comment type="similarity">
    <text evidence="1">Belongs to the N(4)/N(6)-methyltransferase family.</text>
</comment>
<dbReference type="InterPro" id="IPR002941">
    <property type="entry name" value="DNA_methylase_N4/N6"/>
</dbReference>
<dbReference type="PRINTS" id="PR00506">
    <property type="entry name" value="D21N6MTFRASE"/>
</dbReference>
<sequence length="664" mass="74520">MSTAEIKTAQTVSEEPEKLDLRSFDIPDEKRAELLALFPEARTEAGKIDFDRLKLALGESVDVGKERYGMNWPGKADCFRTIQTPSVGTLRPAREESVNFDTTENLIIEGDNLEVLKLLQKSYLGKIKMIYIDPPYNTGNDFIYPDNYGESLETYLEYTGQVDAEGKKFGTNTDSDGRFHSKWLNMMYPRLYLARNLLREDGVIFVSIDDNEVDNLRGALSEIFGAENFIAQMIWEGAFKNDARQIGTNHEYVLVFGRNRSVLPSEWSVSKEGVEPVLEEVARLRAEYGDNYDAASDALAGWFKAMKATPSFAHRRFRYIDKIGAYKEDDPTAPGGRRIDLVNPKTGKILPLRPNRGWVFDQVKFEQMVNAGRITFITDNSIMVRRYLHETDAMTPQSVFYQPARSASERLNRLMGGNFFDFPKDETVLQTFIEMAAKDTPGAIVLDFFAGSGSTAHAVVSQNHIDQANRRFILVQLPERCTPESEAAKAGYGTIANVCEARVRKVFESLDAKAADQLSLEQQQEASRGFRVFKLAESNFSAWDSSLSRDAPTLEHQLALHVDHIRQTRTDDDILYELLLKSGFPLTTPVEKKTVEGKAVYSAAGGALVICLDRALTLDVIRAIADMKPERVVCLDEGFAGNDQLKTNAVQTFKTKGITSFKTI</sequence>
<evidence type="ECO:0000256" key="1">
    <source>
        <dbReference type="ARBA" id="ARBA00006594"/>
    </source>
</evidence>
<accession>T1BVV3</accession>
<feature type="domain" description="DNA methylase N-4/N-6" evidence="5">
    <location>
        <begin position="127"/>
        <end position="463"/>
    </location>
</feature>
<reference evidence="6" key="2">
    <citation type="journal article" date="2014" name="ISME J.">
        <title>Microbial stratification in low pH oxic and suboxic macroscopic growths along an acid mine drainage.</title>
        <authorList>
            <person name="Mendez-Garcia C."/>
            <person name="Mesa V."/>
            <person name="Sprenger R.R."/>
            <person name="Richter M."/>
            <person name="Diez M.S."/>
            <person name="Solano J."/>
            <person name="Bargiela R."/>
            <person name="Golyshina O.V."/>
            <person name="Manteca A."/>
            <person name="Ramos J.L."/>
            <person name="Gallego J.R."/>
            <person name="Llorente I."/>
            <person name="Martins Dos Santos V.A."/>
            <person name="Jensen O.N."/>
            <person name="Pelaez A.I."/>
            <person name="Sanchez J."/>
            <person name="Ferrer M."/>
        </authorList>
    </citation>
    <scope>NUCLEOTIDE SEQUENCE</scope>
</reference>
<dbReference type="PIRSF" id="PIRSF015855">
    <property type="entry name" value="TypeIII_Mtase_mKpnI"/>
    <property type="match status" value="1"/>
</dbReference>
<dbReference type="PROSITE" id="PS00092">
    <property type="entry name" value="N6_MTASE"/>
    <property type="match status" value="1"/>
</dbReference>
<dbReference type="AlphaFoldDB" id="T1BVV3"/>
<evidence type="ECO:0000259" key="5">
    <source>
        <dbReference type="Pfam" id="PF01555"/>
    </source>
</evidence>
<name>T1BVV3_9ZZZZ</name>
<evidence type="ECO:0000256" key="4">
    <source>
        <dbReference type="ARBA" id="ARBA00022691"/>
    </source>
</evidence>